<comment type="caution">
    <text evidence="2">The sequence shown here is derived from an EMBL/GenBank/DDBJ whole genome shotgun (WGS) entry which is preliminary data.</text>
</comment>
<dbReference type="AlphaFoldDB" id="A0A2H9N6I7"/>
<keyword evidence="1" id="KW-1133">Transmembrane helix</keyword>
<sequence length="153" mass="17884">MFTLFILIWGVVNLFLAVLSVFKIKRNKEKCDFIYWWGFIVGAFVWEDMLVFNLLHAGIAFVSLLLKNNLGWLVGFLVFWIVRSAGETLYFFLQQFIVPLHHPHNIGKHFGPIRKLFGNISDQKCYILLQAVMQSILVISTMCLIYILKNYSF</sequence>
<evidence type="ECO:0000256" key="1">
    <source>
        <dbReference type="SAM" id="Phobius"/>
    </source>
</evidence>
<name>A0A2H9N6I7_9BACT</name>
<proteinExistence type="predicted"/>
<gene>
    <name evidence="2" type="ORF">COZ64_01220</name>
</gene>
<protein>
    <submittedName>
        <fullName evidence="2">Uncharacterized protein</fullName>
    </submittedName>
</protein>
<evidence type="ECO:0000313" key="2">
    <source>
        <dbReference type="EMBL" id="PIX29012.1"/>
    </source>
</evidence>
<reference evidence="3" key="1">
    <citation type="submission" date="2017-09" db="EMBL/GenBank/DDBJ databases">
        <title>Depth-based differentiation of microbial function through sediment-hosted aquifers and enrichment of novel symbionts in the deep terrestrial subsurface.</title>
        <authorList>
            <person name="Probst A.J."/>
            <person name="Ladd B."/>
            <person name="Jarett J.K."/>
            <person name="Geller-Mcgrath D.E."/>
            <person name="Sieber C.M.K."/>
            <person name="Emerson J.B."/>
            <person name="Anantharaman K."/>
            <person name="Thomas B.C."/>
            <person name="Malmstrom R."/>
            <person name="Stieglmeier M."/>
            <person name="Klingl A."/>
            <person name="Woyke T."/>
            <person name="Ryan C.M."/>
            <person name="Banfield J.F."/>
        </authorList>
    </citation>
    <scope>NUCLEOTIDE SEQUENCE [LARGE SCALE GENOMIC DNA]</scope>
</reference>
<feature type="transmembrane region" description="Helical" evidence="1">
    <location>
        <begin position="72"/>
        <end position="93"/>
    </location>
</feature>
<feature type="transmembrane region" description="Helical" evidence="1">
    <location>
        <begin position="125"/>
        <end position="148"/>
    </location>
</feature>
<organism evidence="2 3">
    <name type="scientific">Candidatus Brennerbacteria bacterium CG_4_8_14_3_um_filter_43_14</name>
    <dbReference type="NCBI Taxonomy" id="1974521"/>
    <lineage>
        <taxon>Bacteria</taxon>
        <taxon>Candidatus Brenneribacteriota</taxon>
    </lineage>
</organism>
<keyword evidence="1" id="KW-0812">Transmembrane</keyword>
<feature type="transmembrane region" description="Helical" evidence="1">
    <location>
        <begin position="34"/>
        <end position="66"/>
    </location>
</feature>
<accession>A0A2H9N6I7</accession>
<evidence type="ECO:0000313" key="3">
    <source>
        <dbReference type="Proteomes" id="UP000236842"/>
    </source>
</evidence>
<feature type="transmembrane region" description="Helical" evidence="1">
    <location>
        <begin position="6"/>
        <end position="22"/>
    </location>
</feature>
<dbReference type="EMBL" id="PFIJ01000023">
    <property type="protein sequence ID" value="PIX29012.1"/>
    <property type="molecule type" value="Genomic_DNA"/>
</dbReference>
<keyword evidence="1" id="KW-0472">Membrane</keyword>
<dbReference type="Proteomes" id="UP000236842">
    <property type="component" value="Unassembled WGS sequence"/>
</dbReference>